<dbReference type="InterPro" id="IPR010982">
    <property type="entry name" value="Lambda_DNA-bd_dom_sf"/>
</dbReference>
<dbReference type="Proteomes" id="UP000280405">
    <property type="component" value="Unassembled WGS sequence"/>
</dbReference>
<evidence type="ECO:0000313" key="3">
    <source>
        <dbReference type="Proteomes" id="UP000280405"/>
    </source>
</evidence>
<organism evidence="2 3">
    <name type="scientific">Acinetobacter rongchengensis</name>
    <dbReference type="NCBI Taxonomy" id="2419601"/>
    <lineage>
        <taxon>Bacteria</taxon>
        <taxon>Pseudomonadati</taxon>
        <taxon>Pseudomonadota</taxon>
        <taxon>Gammaproteobacteria</taxon>
        <taxon>Moraxellales</taxon>
        <taxon>Moraxellaceae</taxon>
        <taxon>Acinetobacter</taxon>
    </lineage>
</organism>
<protein>
    <submittedName>
        <fullName evidence="2">XRE family transcriptional regulator</fullName>
    </submittedName>
</protein>
<keyword evidence="3" id="KW-1185">Reference proteome</keyword>
<gene>
    <name evidence="2" type="ORF">D7V20_19150</name>
</gene>
<dbReference type="AlphaFoldDB" id="A0A3A8E7K2"/>
<name>A0A3A8E7K2_9GAMM</name>
<dbReference type="SUPFAM" id="SSF47413">
    <property type="entry name" value="lambda repressor-like DNA-binding domains"/>
    <property type="match status" value="1"/>
</dbReference>
<dbReference type="OrthoDB" id="7067440at2"/>
<dbReference type="EMBL" id="RAXT01000147">
    <property type="protein sequence ID" value="RKG30118.1"/>
    <property type="molecule type" value="Genomic_DNA"/>
</dbReference>
<proteinExistence type="predicted"/>
<feature type="non-terminal residue" evidence="2">
    <location>
        <position position="1"/>
    </location>
</feature>
<feature type="domain" description="HTH cro/C1-type" evidence="1">
    <location>
        <begin position="4"/>
        <end position="58"/>
    </location>
</feature>
<evidence type="ECO:0000259" key="1">
    <source>
        <dbReference type="PROSITE" id="PS50943"/>
    </source>
</evidence>
<comment type="caution">
    <text evidence="2">The sequence shown here is derived from an EMBL/GenBank/DDBJ whole genome shotgun (WGS) entry which is preliminary data.</text>
</comment>
<evidence type="ECO:0000313" key="2">
    <source>
        <dbReference type="EMBL" id="RKG30118.1"/>
    </source>
</evidence>
<dbReference type="InterPro" id="IPR001387">
    <property type="entry name" value="Cro/C1-type_HTH"/>
</dbReference>
<accession>A0A3A8E7K2</accession>
<dbReference type="Gene3D" id="1.10.260.40">
    <property type="entry name" value="lambda repressor-like DNA-binding domains"/>
    <property type="match status" value="1"/>
</dbReference>
<sequence>ADHIKSLVHHIGKTHSELCHDLGWKKSRFSKVISGKANLTLKTIFEISIATGYDFDLVFNSKNKRACAQPWNKYDSEVEVFYEEVPKRSSLPVVDFIDPYKLNTYMDNVNIAEVECLLAVRKQSNKLKDVYEDIKSIGNSFYSIPLAENRHIDDDYFSYKIPGKCVVEG</sequence>
<dbReference type="RefSeq" id="WP_147395819.1">
    <property type="nucleotide sequence ID" value="NZ_RAXT01000147.1"/>
</dbReference>
<reference evidence="2 3" key="1">
    <citation type="submission" date="2018-09" db="EMBL/GenBank/DDBJ databases">
        <title>The draft genome of Acinetobacter spp. strains.</title>
        <authorList>
            <person name="Qin J."/>
            <person name="Feng Y."/>
            <person name="Zong Z."/>
        </authorList>
    </citation>
    <scope>NUCLEOTIDE SEQUENCE [LARGE SCALE GENOMIC DNA]</scope>
    <source>
        <strain evidence="2 3">WCHAc060115</strain>
    </source>
</reference>
<dbReference type="GO" id="GO:0003677">
    <property type="term" value="F:DNA binding"/>
    <property type="evidence" value="ECO:0007669"/>
    <property type="project" value="InterPro"/>
</dbReference>
<dbReference type="PROSITE" id="PS50943">
    <property type="entry name" value="HTH_CROC1"/>
    <property type="match status" value="1"/>
</dbReference>